<evidence type="ECO:0000256" key="1">
    <source>
        <dbReference type="SAM" id="Coils"/>
    </source>
</evidence>
<dbReference type="Gene3D" id="1.10.287.1490">
    <property type="match status" value="1"/>
</dbReference>
<reference evidence="3 4" key="1">
    <citation type="submission" date="2019-01" db="EMBL/GenBank/DDBJ databases">
        <title>Ktedonosporobacter rubrisoli SCAWS-G2.</title>
        <authorList>
            <person name="Huang Y."/>
            <person name="Yan B."/>
        </authorList>
    </citation>
    <scope>NUCLEOTIDE SEQUENCE [LARGE SCALE GENOMIC DNA]</scope>
    <source>
        <strain evidence="3 4">SCAWS-G2</strain>
    </source>
</reference>
<feature type="domain" description="CT398-like coiled coil hairpin" evidence="2">
    <location>
        <begin position="14"/>
        <end position="190"/>
    </location>
</feature>
<dbReference type="Pfam" id="PF24481">
    <property type="entry name" value="CT398_CC"/>
    <property type="match status" value="1"/>
</dbReference>
<sequence>MSTAQVVAAALFQLQQLDLELDRLRAELRAMTLALQGNAKLQKLRSEYSTAQQQLQAGLQTQQEAEWALEDINQRLKVQEQRLYDGTVSNAKELQSLQMEVQRLRAQQGRQEEMVLEMIDIADSLQEDARRKMDALKQEEDLWKQESVSLVARRDQAETRQEELQAKRLHMIASIEADLLTRYEQMRRTKQGRAVSKVEQSSCQWCRVILTPSELQHVRISLELQTCTNCGRILYYDR</sequence>
<accession>A0A4P6JXP0</accession>
<proteinExistence type="predicted"/>
<name>A0A4P6JXP0_KTERU</name>
<dbReference type="InterPro" id="IPR056003">
    <property type="entry name" value="CT398_CC_hairpin"/>
</dbReference>
<dbReference type="OrthoDB" id="9795058at2"/>
<evidence type="ECO:0000313" key="4">
    <source>
        <dbReference type="Proteomes" id="UP000290365"/>
    </source>
</evidence>
<protein>
    <recommendedName>
        <fullName evidence="2">CT398-like coiled coil hairpin domain-containing protein</fullName>
    </recommendedName>
</protein>
<gene>
    <name evidence="3" type="ORF">EPA93_32965</name>
</gene>
<dbReference type="EMBL" id="CP035758">
    <property type="protein sequence ID" value="QBD80527.1"/>
    <property type="molecule type" value="Genomic_DNA"/>
</dbReference>
<keyword evidence="4" id="KW-1185">Reference proteome</keyword>
<dbReference type="AlphaFoldDB" id="A0A4P6JXP0"/>
<feature type="coiled-coil region" evidence="1">
    <location>
        <begin position="7"/>
        <end position="146"/>
    </location>
</feature>
<keyword evidence="1" id="KW-0175">Coiled coil</keyword>
<dbReference type="KEGG" id="kbs:EPA93_32965"/>
<organism evidence="3 4">
    <name type="scientific">Ktedonosporobacter rubrisoli</name>
    <dbReference type="NCBI Taxonomy" id="2509675"/>
    <lineage>
        <taxon>Bacteria</taxon>
        <taxon>Bacillati</taxon>
        <taxon>Chloroflexota</taxon>
        <taxon>Ktedonobacteria</taxon>
        <taxon>Ktedonobacterales</taxon>
        <taxon>Ktedonosporobacteraceae</taxon>
        <taxon>Ktedonosporobacter</taxon>
    </lineage>
</organism>
<evidence type="ECO:0000313" key="3">
    <source>
        <dbReference type="EMBL" id="QBD80527.1"/>
    </source>
</evidence>
<dbReference type="RefSeq" id="WP_129891591.1">
    <property type="nucleotide sequence ID" value="NZ_CP035758.1"/>
</dbReference>
<evidence type="ECO:0000259" key="2">
    <source>
        <dbReference type="Pfam" id="PF24481"/>
    </source>
</evidence>
<dbReference type="Proteomes" id="UP000290365">
    <property type="component" value="Chromosome"/>
</dbReference>